<dbReference type="PANTHER" id="PTHR44313:SF1">
    <property type="entry name" value="DNAJ HOMOLOG SUBFAMILY C MEMBER 17"/>
    <property type="match status" value="1"/>
</dbReference>
<evidence type="ECO:0000256" key="6">
    <source>
        <dbReference type="PROSITE-ProRule" id="PRU00176"/>
    </source>
</evidence>
<dbReference type="InterPro" id="IPR052094">
    <property type="entry name" value="Pre-mRNA-splicing_ERAD"/>
</dbReference>
<keyword evidence="10" id="KW-1185">Reference proteome</keyword>
<dbReference type="PROSITE" id="PS50076">
    <property type="entry name" value="DNAJ_2"/>
    <property type="match status" value="1"/>
</dbReference>
<evidence type="ECO:0000259" key="7">
    <source>
        <dbReference type="PROSITE" id="PS50076"/>
    </source>
</evidence>
<dbReference type="Gene3D" id="1.10.287.110">
    <property type="entry name" value="DnaJ domain"/>
    <property type="match status" value="1"/>
</dbReference>
<accession>M3JU19</accession>
<evidence type="ECO:0000256" key="4">
    <source>
        <dbReference type="ARBA" id="ARBA00023186"/>
    </source>
</evidence>
<evidence type="ECO:0000313" key="9">
    <source>
        <dbReference type="EMBL" id="EMG45859.1"/>
    </source>
</evidence>
<keyword evidence="4" id="KW-0143">Chaperone</keyword>
<dbReference type="SUPFAM" id="SSF54928">
    <property type="entry name" value="RNA-binding domain, RBD"/>
    <property type="match status" value="1"/>
</dbReference>
<proteinExistence type="predicted"/>
<dbReference type="PRINTS" id="PR00625">
    <property type="entry name" value="JDOMAIN"/>
</dbReference>
<gene>
    <name evidence="9" type="ORF">G210_3939</name>
</gene>
<evidence type="ECO:0000259" key="8">
    <source>
        <dbReference type="PROSITE" id="PS50102"/>
    </source>
</evidence>
<dbReference type="Gene3D" id="3.30.70.330">
    <property type="match status" value="1"/>
</dbReference>
<keyword evidence="6" id="KW-0694">RNA-binding</keyword>
<dbReference type="Proteomes" id="UP000011777">
    <property type="component" value="Unassembled WGS sequence"/>
</dbReference>
<dbReference type="OMA" id="KSATLWD"/>
<dbReference type="EMBL" id="AOGT01002303">
    <property type="protein sequence ID" value="EMG45859.1"/>
    <property type="molecule type" value="Genomic_DNA"/>
</dbReference>
<dbReference type="eggNOG" id="KOG0691">
    <property type="taxonomic scope" value="Eukaryota"/>
</dbReference>
<dbReference type="InterPro" id="IPR012677">
    <property type="entry name" value="Nucleotide-bd_a/b_plait_sf"/>
</dbReference>
<sequence>MDGTISVIINNNVNIYDILEISNESTSQEIRRAYRQKALQYHPDKFQGDPSQFNVILKSYEILTNPQLKAKYDELYALKLRKKINRKKLDELTRKFQDELIASEEENKARQKRKYYNLEAMKEDGLKRRRIREQTLVNTKSSSVSIYDLPLVNNLNFEPSSTSNVSTTTVRLKYKYKKELKGLIDENVLTKIMQIFGPVKKVTMNGHDERYGYAFVEFESDAACQEAIQHNYNESAKRWDGTDVRKLASLLRECTMSETMSSGLTNNELVNQILQKFEERC</sequence>
<dbReference type="Pfam" id="PF00076">
    <property type="entry name" value="RRM_1"/>
    <property type="match status" value="1"/>
</dbReference>
<keyword evidence="3" id="KW-0963">Cytoplasm</keyword>
<dbReference type="CDD" id="cd06257">
    <property type="entry name" value="DnaJ"/>
    <property type="match status" value="1"/>
</dbReference>
<protein>
    <submittedName>
        <fullName evidence="9">DnaJ domain-containing protein (Dnaj-family protein, putative)</fullName>
    </submittedName>
</protein>
<dbReference type="SMART" id="SM00271">
    <property type="entry name" value="DnaJ"/>
    <property type="match status" value="1"/>
</dbReference>
<dbReference type="GO" id="GO:0003723">
    <property type="term" value="F:RNA binding"/>
    <property type="evidence" value="ECO:0007669"/>
    <property type="project" value="UniProtKB-UniRule"/>
</dbReference>
<feature type="domain" description="J" evidence="7">
    <location>
        <begin position="14"/>
        <end position="76"/>
    </location>
</feature>
<dbReference type="PROSITE" id="PS00636">
    <property type="entry name" value="DNAJ_1"/>
    <property type="match status" value="1"/>
</dbReference>
<dbReference type="CDD" id="cd00590">
    <property type="entry name" value="RRM_SF"/>
    <property type="match status" value="1"/>
</dbReference>
<evidence type="ECO:0000256" key="5">
    <source>
        <dbReference type="ARBA" id="ARBA00023242"/>
    </source>
</evidence>
<dbReference type="PROSITE" id="PS50102">
    <property type="entry name" value="RRM"/>
    <property type="match status" value="1"/>
</dbReference>
<dbReference type="GO" id="GO:0005737">
    <property type="term" value="C:cytoplasm"/>
    <property type="evidence" value="ECO:0007669"/>
    <property type="project" value="UniProtKB-SubCell"/>
</dbReference>
<dbReference type="SUPFAM" id="SSF46565">
    <property type="entry name" value="Chaperone J-domain"/>
    <property type="match status" value="1"/>
</dbReference>
<evidence type="ECO:0000256" key="2">
    <source>
        <dbReference type="ARBA" id="ARBA00004496"/>
    </source>
</evidence>
<dbReference type="PANTHER" id="PTHR44313">
    <property type="entry name" value="DNAJ HOMOLOG SUBFAMILY C MEMBER 17"/>
    <property type="match status" value="1"/>
</dbReference>
<dbReference type="GO" id="GO:0000390">
    <property type="term" value="P:spliceosomal complex disassembly"/>
    <property type="evidence" value="ECO:0007669"/>
    <property type="project" value="TreeGrafter"/>
</dbReference>
<organism evidence="9 10">
    <name type="scientific">Candida maltosa (strain Xu316)</name>
    <name type="common">Yeast</name>
    <dbReference type="NCBI Taxonomy" id="1245528"/>
    <lineage>
        <taxon>Eukaryota</taxon>
        <taxon>Fungi</taxon>
        <taxon>Dikarya</taxon>
        <taxon>Ascomycota</taxon>
        <taxon>Saccharomycotina</taxon>
        <taxon>Pichiomycetes</taxon>
        <taxon>Debaryomycetaceae</taxon>
        <taxon>Candida/Lodderomyces clade</taxon>
        <taxon>Candida</taxon>
    </lineage>
</organism>
<dbReference type="STRING" id="1245528.M3JU19"/>
<dbReference type="AlphaFoldDB" id="M3JU19"/>
<feature type="domain" description="RRM" evidence="8">
    <location>
        <begin position="173"/>
        <end position="247"/>
    </location>
</feature>
<evidence type="ECO:0000313" key="10">
    <source>
        <dbReference type="Proteomes" id="UP000011777"/>
    </source>
</evidence>
<comment type="caution">
    <text evidence="9">The sequence shown here is derived from an EMBL/GenBank/DDBJ whole genome shotgun (WGS) entry which is preliminary data.</text>
</comment>
<reference evidence="9 10" key="1">
    <citation type="submission" date="2013-02" db="EMBL/GenBank/DDBJ databases">
        <title>Genome sequence of Candida maltosa Xu316, a potential industrial strain for xylitol and ethanol production.</title>
        <authorList>
            <person name="Yu J."/>
            <person name="Wang Q."/>
            <person name="Geng X."/>
            <person name="Bao W."/>
            <person name="He P."/>
            <person name="Cai J."/>
        </authorList>
    </citation>
    <scope>NUCLEOTIDE SEQUENCE [LARGE SCALE GENOMIC DNA]</scope>
    <source>
        <strain evidence="10">Xu316</strain>
    </source>
</reference>
<dbReference type="HOGENOM" id="CLU_066906_0_0_1"/>
<dbReference type="InterPro" id="IPR001623">
    <property type="entry name" value="DnaJ_domain"/>
</dbReference>
<dbReference type="GO" id="GO:0005681">
    <property type="term" value="C:spliceosomal complex"/>
    <property type="evidence" value="ECO:0007669"/>
    <property type="project" value="TreeGrafter"/>
</dbReference>
<keyword evidence="5" id="KW-0539">Nucleus</keyword>
<dbReference type="Pfam" id="PF00226">
    <property type="entry name" value="DnaJ"/>
    <property type="match status" value="1"/>
</dbReference>
<dbReference type="InterPro" id="IPR035979">
    <property type="entry name" value="RBD_domain_sf"/>
</dbReference>
<comment type="subcellular location">
    <subcellularLocation>
        <location evidence="2">Cytoplasm</location>
    </subcellularLocation>
    <subcellularLocation>
        <location evidence="1">Nucleus</location>
    </subcellularLocation>
</comment>
<name>M3JU19_CANMX</name>
<dbReference type="OrthoDB" id="436519at2759"/>
<dbReference type="InterPro" id="IPR000504">
    <property type="entry name" value="RRM_dom"/>
</dbReference>
<dbReference type="InterPro" id="IPR036869">
    <property type="entry name" value="J_dom_sf"/>
</dbReference>
<dbReference type="InterPro" id="IPR018253">
    <property type="entry name" value="DnaJ_domain_CS"/>
</dbReference>
<evidence type="ECO:0000256" key="1">
    <source>
        <dbReference type="ARBA" id="ARBA00004123"/>
    </source>
</evidence>
<evidence type="ECO:0000256" key="3">
    <source>
        <dbReference type="ARBA" id="ARBA00022490"/>
    </source>
</evidence>